<dbReference type="GO" id="GO:0043565">
    <property type="term" value="F:sequence-specific DNA binding"/>
    <property type="evidence" value="ECO:0007669"/>
    <property type="project" value="InterPro"/>
</dbReference>
<evidence type="ECO:0000256" key="1">
    <source>
        <dbReference type="SAM" id="MobiDB-lite"/>
    </source>
</evidence>
<dbReference type="InterPro" id="IPR036388">
    <property type="entry name" value="WH-like_DNA-bd_sf"/>
</dbReference>
<reference evidence="3 4" key="1">
    <citation type="journal article" date="2014" name="Int. J. Syst. Evol. Microbiol.">
        <title>Description of Galbitalea soli gen. nov., sp. nov., and Frondihabitans sucicola sp. nov.</title>
        <authorList>
            <person name="Kim S.J."/>
            <person name="Lim J.M."/>
            <person name="Ahn J.H."/>
            <person name="Weon H.Y."/>
            <person name="Hamada M."/>
            <person name="Suzuki K."/>
            <person name="Ahn T.Y."/>
            <person name="Kwon S.W."/>
        </authorList>
    </citation>
    <scope>NUCLEOTIDE SEQUENCE [LARGE SCALE GENOMIC DNA]</scope>
    <source>
        <strain evidence="3 4">NBRC 108727</strain>
    </source>
</reference>
<name>A0A7C9TT25_9MICO</name>
<dbReference type="SUPFAM" id="SSF46785">
    <property type="entry name" value="Winged helix' DNA-binding domain"/>
    <property type="match status" value="1"/>
</dbReference>
<protein>
    <submittedName>
        <fullName evidence="3">AsnC family protein</fullName>
    </submittedName>
</protein>
<dbReference type="InterPro" id="IPR000485">
    <property type="entry name" value="AsnC-type_HTH_dom"/>
</dbReference>
<proteinExistence type="predicted"/>
<dbReference type="Gene3D" id="1.10.10.10">
    <property type="entry name" value="Winged helix-like DNA-binding domain superfamily/Winged helix DNA-binding domain"/>
    <property type="match status" value="1"/>
</dbReference>
<feature type="domain" description="HTH asnC-type" evidence="2">
    <location>
        <begin position="38"/>
        <end position="72"/>
    </location>
</feature>
<dbReference type="Pfam" id="PF13404">
    <property type="entry name" value="HTH_AsnC-type"/>
    <property type="match status" value="1"/>
</dbReference>
<dbReference type="PRINTS" id="PR00033">
    <property type="entry name" value="HTHASNC"/>
</dbReference>
<organism evidence="3 4">
    <name type="scientific">Galbitalea soli</name>
    <dbReference type="NCBI Taxonomy" id="1268042"/>
    <lineage>
        <taxon>Bacteria</taxon>
        <taxon>Bacillati</taxon>
        <taxon>Actinomycetota</taxon>
        <taxon>Actinomycetes</taxon>
        <taxon>Micrococcales</taxon>
        <taxon>Microbacteriaceae</taxon>
        <taxon>Galbitalea</taxon>
    </lineage>
</organism>
<dbReference type="InterPro" id="IPR036390">
    <property type="entry name" value="WH_DNA-bd_sf"/>
</dbReference>
<dbReference type="PROSITE" id="PS50956">
    <property type="entry name" value="HTH_ASNC_2"/>
    <property type="match status" value="1"/>
</dbReference>
<dbReference type="EMBL" id="JAAGWZ010000005">
    <property type="protein sequence ID" value="NEM92519.1"/>
    <property type="molecule type" value="Genomic_DNA"/>
</dbReference>
<comment type="caution">
    <text evidence="3">The sequence shown here is derived from an EMBL/GenBank/DDBJ whole genome shotgun (WGS) entry which is preliminary data.</text>
</comment>
<evidence type="ECO:0000313" key="3">
    <source>
        <dbReference type="EMBL" id="NEM92519.1"/>
    </source>
</evidence>
<dbReference type="AlphaFoldDB" id="A0A7C9TT25"/>
<evidence type="ECO:0000313" key="4">
    <source>
        <dbReference type="Proteomes" id="UP000479756"/>
    </source>
</evidence>
<feature type="region of interest" description="Disordered" evidence="1">
    <location>
        <begin position="1"/>
        <end position="22"/>
    </location>
</feature>
<keyword evidence="4" id="KW-1185">Reference proteome</keyword>
<dbReference type="Proteomes" id="UP000479756">
    <property type="component" value="Unassembled WGS sequence"/>
</dbReference>
<accession>A0A7C9TT25</accession>
<gene>
    <name evidence="3" type="ORF">G3T37_14290</name>
</gene>
<sequence>MPRSGEEPSVRSSQYEGSSARGGISVAQAHDLREGAVLDDIDRRILAALADDARLSNAQLAAAVGIAQSTAWGRAKCPPGCFANTGAVLAGPVVMARGSRAISSH</sequence>
<evidence type="ECO:0000259" key="2">
    <source>
        <dbReference type="PROSITE" id="PS50956"/>
    </source>
</evidence>